<comment type="caution">
    <text evidence="1">The sequence shown here is derived from an EMBL/GenBank/DDBJ whole genome shotgun (WGS) entry which is preliminary data.</text>
</comment>
<evidence type="ECO:0000313" key="2">
    <source>
        <dbReference type="Proteomes" id="UP000176493"/>
    </source>
</evidence>
<dbReference type="Proteomes" id="UP000176493">
    <property type="component" value="Unassembled WGS sequence"/>
</dbReference>
<sequence length="100" mass="11818">MSKEICDWKMSQLFWRNPALPPELERESPKPKRLLSSQIHFILDYSNMVVKSTKESTSQSFQRNFLMKRRKCCGSVDNQNANRKMNRNHFAVSFLVLHAE</sequence>
<dbReference type="EMBL" id="MHRJ01000028">
    <property type="protein sequence ID" value="OHA22273.1"/>
    <property type="molecule type" value="Genomic_DNA"/>
</dbReference>
<name>A0A1G2MEL9_9BACT</name>
<dbReference type="AlphaFoldDB" id="A0A1G2MEL9"/>
<evidence type="ECO:0000313" key="1">
    <source>
        <dbReference type="EMBL" id="OHA22273.1"/>
    </source>
</evidence>
<protein>
    <submittedName>
        <fullName evidence="1">Uncharacterized protein</fullName>
    </submittedName>
</protein>
<organism evidence="1 2">
    <name type="scientific">Candidatus Taylorbacteria bacterium RIFCSPHIGHO2_02_49_25</name>
    <dbReference type="NCBI Taxonomy" id="1802305"/>
    <lineage>
        <taxon>Bacteria</taxon>
        <taxon>Candidatus Tayloriibacteriota</taxon>
    </lineage>
</organism>
<accession>A0A1G2MEL9</accession>
<gene>
    <name evidence="1" type="ORF">A2W52_02715</name>
</gene>
<proteinExistence type="predicted"/>
<reference evidence="1 2" key="1">
    <citation type="journal article" date="2016" name="Nat. Commun.">
        <title>Thousands of microbial genomes shed light on interconnected biogeochemical processes in an aquifer system.</title>
        <authorList>
            <person name="Anantharaman K."/>
            <person name="Brown C.T."/>
            <person name="Hug L.A."/>
            <person name="Sharon I."/>
            <person name="Castelle C.J."/>
            <person name="Probst A.J."/>
            <person name="Thomas B.C."/>
            <person name="Singh A."/>
            <person name="Wilkins M.J."/>
            <person name="Karaoz U."/>
            <person name="Brodie E.L."/>
            <person name="Williams K.H."/>
            <person name="Hubbard S.S."/>
            <person name="Banfield J.F."/>
        </authorList>
    </citation>
    <scope>NUCLEOTIDE SEQUENCE [LARGE SCALE GENOMIC DNA]</scope>
</reference>